<feature type="compositionally biased region" description="Polar residues" evidence="1">
    <location>
        <begin position="897"/>
        <end position="906"/>
    </location>
</feature>
<dbReference type="GO" id="GO:0003676">
    <property type="term" value="F:nucleic acid binding"/>
    <property type="evidence" value="ECO:0007669"/>
    <property type="project" value="InterPro"/>
</dbReference>
<keyword evidence="4" id="KW-1185">Reference proteome</keyword>
<sequence length="1023" mass="115107">MSVFDPIGFAAPITVLGKMLIQNIWRDRNDWDHELNKERDKKWREWLSHLKKLDKLEIPRCVTAYHTEGELHVFTDASERHIPRPCIELQAAVMGCRLAASVKREMNSRITNTTYWTDSKTVLSWINADPRSFKPFVAHRLAEIEETSSAKNWRWVPSKDNVADDATRDPPNKFSLEHRWFKGSKFLLNDPSDWPSNRINTIDQSEEIIETKAVNVIREKTPIATVTDPYRFSSYDRLLRAAARLLQSVERFKSHKRSNTLDKAKNRQIVELTPKYLYAGEKLLFQKAQRDNFGDELRCIKKGEPMPKKSKLRNMCVELDQDDVMRATGRLDRHQSLDAESKRPVILDSKNRITELLIQNAHQKCMHGNHETVINELRQKYVIFGLRNAVKGIVFKCQWCRIYRRKPTTPQQGELPTERLKAHEPPFNCSAIDYFGPMIVTVGRRTEKRWGVLITCLTTRAVHLEIAASLTPSSAILALRRFMARRGTPTVMYSDNATNFTNANKELKEAALEVEKAQAKEETLHTLLLEVEHIVNSLPLTPVEPDLNREALTPNHFLIGRSCGISPIGIFKATDANSHTWKTAQRLADEFWHRWSMEYLPNLLLRKTSTAGHLEPKVGDPVLIADKTMPRGLWTRGRIVKTIPGRDNKVRIVEIQTKLGILKRPTSRLVVLTAAIPACGVAPSVVCASCPAARRRVLRPTAPRSAPPSIPFYHTTRPARRAVVSSRHLRCCESVRQRLSTLAATAMERKLQAFLTERGHFDLLREFEAYCASPASPDPQVVVFDPEMDLEYTLPKESKKRPAATRPSEGTSSDSDSDPGSSDSSDHSGFTTVRRRKATKASQPKPEASCLTQAPDGSTYFRLTPSSKKPKKANISKESAPAKSTRSIYESPVSWRKPSQPTTASQGAVDAGKTQAAAPAAAKYNLSDEADVTAPPTPAPRGSKPPPMFVQNKDRWTELRKRCAEKNIQFSQARNSVKGLKLQAKTVADLKKSAKSVSVLQIPILHLLPQRGAGNQGSPEGSP</sequence>
<dbReference type="STRING" id="151549.A0A4C1TG65"/>
<comment type="caution">
    <text evidence="3">The sequence shown here is derived from an EMBL/GenBank/DDBJ whole genome shotgun (WGS) entry which is preliminary data.</text>
</comment>
<gene>
    <name evidence="3" type="ORF">EVAR_93158_1</name>
</gene>
<proteinExistence type="predicted"/>
<dbReference type="PANTHER" id="PTHR47331">
    <property type="entry name" value="PHD-TYPE DOMAIN-CONTAINING PROTEIN"/>
    <property type="match status" value="1"/>
</dbReference>
<dbReference type="AlphaFoldDB" id="A0A4C1TG65"/>
<evidence type="ECO:0000313" key="3">
    <source>
        <dbReference type="EMBL" id="GBP13206.1"/>
    </source>
</evidence>
<dbReference type="Pfam" id="PF05380">
    <property type="entry name" value="Peptidase_A17"/>
    <property type="match status" value="1"/>
</dbReference>
<dbReference type="SUPFAM" id="SSF53098">
    <property type="entry name" value="Ribonuclease H-like"/>
    <property type="match status" value="1"/>
</dbReference>
<evidence type="ECO:0000313" key="4">
    <source>
        <dbReference type="Proteomes" id="UP000299102"/>
    </source>
</evidence>
<feature type="region of interest" description="Disordered" evidence="1">
    <location>
        <begin position="793"/>
        <end position="950"/>
    </location>
</feature>
<feature type="compositionally biased region" description="Pro residues" evidence="1">
    <location>
        <begin position="935"/>
        <end position="948"/>
    </location>
</feature>
<dbReference type="EMBL" id="BGZK01000055">
    <property type="protein sequence ID" value="GBP13206.1"/>
    <property type="molecule type" value="Genomic_DNA"/>
</dbReference>
<evidence type="ECO:0000259" key="2">
    <source>
        <dbReference type="Pfam" id="PF18701"/>
    </source>
</evidence>
<protein>
    <recommendedName>
        <fullName evidence="2">DUF5641 domain-containing protein</fullName>
    </recommendedName>
</protein>
<dbReference type="Gene3D" id="3.30.420.10">
    <property type="entry name" value="Ribonuclease H-like superfamily/Ribonuclease H"/>
    <property type="match status" value="1"/>
</dbReference>
<dbReference type="OrthoDB" id="6138610at2759"/>
<dbReference type="InterPro" id="IPR008042">
    <property type="entry name" value="Retrotrans_Pao"/>
</dbReference>
<name>A0A4C1TG65_EUMVA</name>
<organism evidence="3 4">
    <name type="scientific">Eumeta variegata</name>
    <name type="common">Bagworm moth</name>
    <name type="synonym">Eumeta japonica</name>
    <dbReference type="NCBI Taxonomy" id="151549"/>
    <lineage>
        <taxon>Eukaryota</taxon>
        <taxon>Metazoa</taxon>
        <taxon>Ecdysozoa</taxon>
        <taxon>Arthropoda</taxon>
        <taxon>Hexapoda</taxon>
        <taxon>Insecta</taxon>
        <taxon>Pterygota</taxon>
        <taxon>Neoptera</taxon>
        <taxon>Endopterygota</taxon>
        <taxon>Lepidoptera</taxon>
        <taxon>Glossata</taxon>
        <taxon>Ditrysia</taxon>
        <taxon>Tineoidea</taxon>
        <taxon>Psychidae</taxon>
        <taxon>Oiketicinae</taxon>
        <taxon>Eumeta</taxon>
    </lineage>
</organism>
<feature type="domain" description="DUF5641" evidence="2">
    <location>
        <begin position="580"/>
        <end position="672"/>
    </location>
</feature>
<dbReference type="Proteomes" id="UP000299102">
    <property type="component" value="Unassembled WGS sequence"/>
</dbReference>
<dbReference type="InterPro" id="IPR012337">
    <property type="entry name" value="RNaseH-like_sf"/>
</dbReference>
<feature type="compositionally biased region" description="Low complexity" evidence="1">
    <location>
        <begin position="808"/>
        <end position="829"/>
    </location>
</feature>
<dbReference type="InterPro" id="IPR036397">
    <property type="entry name" value="RNaseH_sf"/>
</dbReference>
<dbReference type="Pfam" id="PF18701">
    <property type="entry name" value="DUF5641"/>
    <property type="match status" value="1"/>
</dbReference>
<evidence type="ECO:0000256" key="1">
    <source>
        <dbReference type="SAM" id="MobiDB-lite"/>
    </source>
</evidence>
<accession>A0A4C1TG65</accession>
<reference evidence="3 4" key="1">
    <citation type="journal article" date="2019" name="Commun. Biol.">
        <title>The bagworm genome reveals a unique fibroin gene that provides high tensile strength.</title>
        <authorList>
            <person name="Kono N."/>
            <person name="Nakamura H."/>
            <person name="Ohtoshi R."/>
            <person name="Tomita M."/>
            <person name="Numata K."/>
            <person name="Arakawa K."/>
        </authorList>
    </citation>
    <scope>NUCLEOTIDE SEQUENCE [LARGE SCALE GENOMIC DNA]</scope>
</reference>
<dbReference type="InterPro" id="IPR040676">
    <property type="entry name" value="DUF5641"/>
</dbReference>